<feature type="region of interest" description="Disordered" evidence="2">
    <location>
        <begin position="262"/>
        <end position="298"/>
    </location>
</feature>
<name>A0A8K0KPY6_LADFU</name>
<organism evidence="3 4">
    <name type="scientific">Ladona fulva</name>
    <name type="common">Scarce chaser dragonfly</name>
    <name type="synonym">Libellula fulva</name>
    <dbReference type="NCBI Taxonomy" id="123851"/>
    <lineage>
        <taxon>Eukaryota</taxon>
        <taxon>Metazoa</taxon>
        <taxon>Ecdysozoa</taxon>
        <taxon>Arthropoda</taxon>
        <taxon>Hexapoda</taxon>
        <taxon>Insecta</taxon>
        <taxon>Pterygota</taxon>
        <taxon>Palaeoptera</taxon>
        <taxon>Odonata</taxon>
        <taxon>Epiprocta</taxon>
        <taxon>Anisoptera</taxon>
        <taxon>Libelluloidea</taxon>
        <taxon>Libellulidae</taxon>
        <taxon>Ladona</taxon>
    </lineage>
</organism>
<accession>A0A8K0KPY6</accession>
<dbReference type="Proteomes" id="UP000792457">
    <property type="component" value="Unassembled WGS sequence"/>
</dbReference>
<evidence type="ECO:0000313" key="4">
    <source>
        <dbReference type="Proteomes" id="UP000792457"/>
    </source>
</evidence>
<protein>
    <submittedName>
        <fullName evidence="3">Uncharacterized protein</fullName>
    </submittedName>
</protein>
<evidence type="ECO:0000256" key="2">
    <source>
        <dbReference type="SAM" id="MobiDB-lite"/>
    </source>
</evidence>
<feature type="compositionally biased region" description="Polar residues" evidence="2">
    <location>
        <begin position="272"/>
        <end position="296"/>
    </location>
</feature>
<feature type="coiled-coil region" evidence="1">
    <location>
        <begin position="62"/>
        <end position="104"/>
    </location>
</feature>
<dbReference type="AlphaFoldDB" id="A0A8K0KPY6"/>
<sequence>MNHERLGITKEVMATKVLPFLLPLLVENGLSLPQFNALAALINDMVKRVETEHRVKITQLSSIQQEQTKKNAKRAVARAKAKAIEEANEEIEKKNSERQMLRITKARDRASKDITSIRQMKDTSGVVLREDDKIRRRWKEYFHKLLNEENPRGHHEDGEASQGVVRVNCLVCIGRLLEHLDKWLVLDEVLPFLPEIPSREPAVLMGILALSLEKFVLCLSELISAFQMALNAANPDDLVPVSKSQSDLDSIFSGLGIEDSLKSKNETPDVPSRSTSSTFDVSGNSANSTASPSPQLSIEDKMRLSKQKMHMNQMQSVEIKPQVSKAATSKDMEKSLLERNLNEMSKTSTVQSPLRPLPPPNLNSSTPKAIVWSNLDSPAASSIWSKENTSNMQGFPKVAETINPITPSAVKNVQPSYATNLNFMSPPGQGINDPLLMNSKGPTMANSGWNVTTPLLPYNPQLKPLSGVKSLSPAEINDLLS</sequence>
<keyword evidence="1" id="KW-0175">Coiled coil</keyword>
<gene>
    <name evidence="3" type="ORF">J437_LFUL014289</name>
</gene>
<dbReference type="InterPro" id="IPR051177">
    <property type="entry name" value="CIK-Related_Protein"/>
</dbReference>
<dbReference type="PANTHER" id="PTHR12984:SF6">
    <property type="entry name" value="SCY1-LIKE PROTEIN 2"/>
    <property type="match status" value="1"/>
</dbReference>
<reference evidence="3" key="1">
    <citation type="submission" date="2013-04" db="EMBL/GenBank/DDBJ databases">
        <authorList>
            <person name="Qu J."/>
            <person name="Murali S.C."/>
            <person name="Bandaranaike D."/>
            <person name="Bellair M."/>
            <person name="Blankenburg K."/>
            <person name="Chao H."/>
            <person name="Dinh H."/>
            <person name="Doddapaneni H."/>
            <person name="Downs B."/>
            <person name="Dugan-Rocha S."/>
            <person name="Elkadiri S."/>
            <person name="Gnanaolivu R.D."/>
            <person name="Hernandez B."/>
            <person name="Javaid M."/>
            <person name="Jayaseelan J.C."/>
            <person name="Lee S."/>
            <person name="Li M."/>
            <person name="Ming W."/>
            <person name="Munidasa M."/>
            <person name="Muniz J."/>
            <person name="Nguyen L."/>
            <person name="Ongeri F."/>
            <person name="Osuji N."/>
            <person name="Pu L.-L."/>
            <person name="Puazo M."/>
            <person name="Qu C."/>
            <person name="Quiroz J."/>
            <person name="Raj R."/>
            <person name="Weissenberger G."/>
            <person name="Xin Y."/>
            <person name="Zou X."/>
            <person name="Han Y."/>
            <person name="Richards S."/>
            <person name="Worley K."/>
            <person name="Muzny D."/>
            <person name="Gibbs R."/>
        </authorList>
    </citation>
    <scope>NUCLEOTIDE SEQUENCE</scope>
    <source>
        <strain evidence="3">Sampled in the wild</strain>
    </source>
</reference>
<comment type="caution">
    <text evidence="3">The sequence shown here is derived from an EMBL/GenBank/DDBJ whole genome shotgun (WGS) entry which is preliminary data.</text>
</comment>
<reference evidence="3" key="2">
    <citation type="submission" date="2017-10" db="EMBL/GenBank/DDBJ databases">
        <title>Ladona fulva Genome sequencing and assembly.</title>
        <authorList>
            <person name="Murali S."/>
            <person name="Richards S."/>
            <person name="Bandaranaike D."/>
            <person name="Bellair M."/>
            <person name="Blankenburg K."/>
            <person name="Chao H."/>
            <person name="Dinh H."/>
            <person name="Doddapaneni H."/>
            <person name="Dugan-Rocha S."/>
            <person name="Elkadiri S."/>
            <person name="Gnanaolivu R."/>
            <person name="Hernandez B."/>
            <person name="Skinner E."/>
            <person name="Javaid M."/>
            <person name="Lee S."/>
            <person name="Li M."/>
            <person name="Ming W."/>
            <person name="Munidasa M."/>
            <person name="Muniz J."/>
            <person name="Nguyen L."/>
            <person name="Hughes D."/>
            <person name="Osuji N."/>
            <person name="Pu L.-L."/>
            <person name="Puazo M."/>
            <person name="Qu C."/>
            <person name="Quiroz J."/>
            <person name="Raj R."/>
            <person name="Weissenberger G."/>
            <person name="Xin Y."/>
            <person name="Zou X."/>
            <person name="Han Y."/>
            <person name="Worley K."/>
            <person name="Muzny D."/>
            <person name="Gibbs R."/>
        </authorList>
    </citation>
    <scope>NUCLEOTIDE SEQUENCE</scope>
    <source>
        <strain evidence="3">Sampled in the wild</strain>
    </source>
</reference>
<keyword evidence="4" id="KW-1185">Reference proteome</keyword>
<dbReference type="PANTHER" id="PTHR12984">
    <property type="entry name" value="SCY1-RELATED S/T PROTEIN KINASE-LIKE"/>
    <property type="match status" value="1"/>
</dbReference>
<evidence type="ECO:0000313" key="3">
    <source>
        <dbReference type="EMBL" id="KAG8237746.1"/>
    </source>
</evidence>
<evidence type="ECO:0000256" key="1">
    <source>
        <dbReference type="SAM" id="Coils"/>
    </source>
</evidence>
<dbReference type="EMBL" id="KZ309220">
    <property type="protein sequence ID" value="KAG8237746.1"/>
    <property type="molecule type" value="Genomic_DNA"/>
</dbReference>
<proteinExistence type="predicted"/>
<dbReference type="OrthoDB" id="418748at2759"/>